<comment type="caution">
    <text evidence="3">The sequence shown here is derived from an EMBL/GenBank/DDBJ whole genome shotgun (WGS) entry which is preliminary data.</text>
</comment>
<dbReference type="OrthoDB" id="6774782at2759"/>
<dbReference type="AlphaFoldDB" id="A0A8K0C3P7"/>
<feature type="compositionally biased region" description="Acidic residues" evidence="1">
    <location>
        <begin position="122"/>
        <end position="132"/>
    </location>
</feature>
<dbReference type="EMBL" id="VTPC01091112">
    <property type="protein sequence ID" value="KAF2879635.1"/>
    <property type="molecule type" value="Genomic_DNA"/>
</dbReference>
<reference evidence="3" key="1">
    <citation type="submission" date="2019-08" db="EMBL/GenBank/DDBJ databases">
        <title>The genome of the North American firefly Photinus pyralis.</title>
        <authorList>
            <consortium name="Photinus pyralis genome working group"/>
            <person name="Fallon T.R."/>
            <person name="Sander Lower S.E."/>
            <person name="Weng J.-K."/>
        </authorList>
    </citation>
    <scope>NUCLEOTIDE SEQUENCE</scope>
    <source>
        <strain evidence="3">TRF0915ILg1</strain>
        <tissue evidence="3">Whole body</tissue>
    </source>
</reference>
<feature type="compositionally biased region" description="Basic and acidic residues" evidence="1">
    <location>
        <begin position="106"/>
        <end position="121"/>
    </location>
</feature>
<evidence type="ECO:0000313" key="4">
    <source>
        <dbReference type="Proteomes" id="UP000801492"/>
    </source>
</evidence>
<dbReference type="Pfam" id="PF16064">
    <property type="entry name" value="DUF4806"/>
    <property type="match status" value="1"/>
</dbReference>
<organism evidence="3 4">
    <name type="scientific">Ignelater luminosus</name>
    <name type="common">Cucubano</name>
    <name type="synonym">Pyrophorus luminosus</name>
    <dbReference type="NCBI Taxonomy" id="2038154"/>
    <lineage>
        <taxon>Eukaryota</taxon>
        <taxon>Metazoa</taxon>
        <taxon>Ecdysozoa</taxon>
        <taxon>Arthropoda</taxon>
        <taxon>Hexapoda</taxon>
        <taxon>Insecta</taxon>
        <taxon>Pterygota</taxon>
        <taxon>Neoptera</taxon>
        <taxon>Endopterygota</taxon>
        <taxon>Coleoptera</taxon>
        <taxon>Polyphaga</taxon>
        <taxon>Elateriformia</taxon>
        <taxon>Elateroidea</taxon>
        <taxon>Elateridae</taxon>
        <taxon>Agrypninae</taxon>
        <taxon>Pyrophorini</taxon>
        <taxon>Ignelater</taxon>
    </lineage>
</organism>
<evidence type="ECO:0000313" key="3">
    <source>
        <dbReference type="EMBL" id="KAF2879635.1"/>
    </source>
</evidence>
<dbReference type="PANTHER" id="PTHR34153:SF2">
    <property type="entry name" value="SI:CH211-262H13.3-RELATED"/>
    <property type="match status" value="1"/>
</dbReference>
<evidence type="ECO:0000259" key="2">
    <source>
        <dbReference type="Pfam" id="PF16064"/>
    </source>
</evidence>
<feature type="region of interest" description="Disordered" evidence="1">
    <location>
        <begin position="93"/>
        <end position="132"/>
    </location>
</feature>
<gene>
    <name evidence="3" type="ORF">ILUMI_26548</name>
</gene>
<dbReference type="InterPro" id="IPR032071">
    <property type="entry name" value="DUF4806"/>
</dbReference>
<dbReference type="PANTHER" id="PTHR34153">
    <property type="entry name" value="SI:CH211-262H13.3-RELATED-RELATED"/>
    <property type="match status" value="1"/>
</dbReference>
<dbReference type="Proteomes" id="UP000801492">
    <property type="component" value="Unassembled WGS sequence"/>
</dbReference>
<protein>
    <recommendedName>
        <fullName evidence="2">DUF4806 domain-containing protein</fullName>
    </recommendedName>
</protein>
<proteinExistence type="predicted"/>
<evidence type="ECO:0000256" key="1">
    <source>
        <dbReference type="SAM" id="MobiDB-lite"/>
    </source>
</evidence>
<feature type="domain" description="DUF4806" evidence="2">
    <location>
        <begin position="225"/>
        <end position="294"/>
    </location>
</feature>
<sequence>MYAVVEFDKKECLIVALAWLIDDQSKCLWSNIGKQDGLEEYVTSQKAPSSSWRKYSVKKVRYISDTYHEANDYLTKMVEDSCSSSNGDQLLIRRKTADMNSQTNVQDKKEDPRKRKSHESSDEFSSDVDETEVQSITQYNEESFDTTITYKSGISSLLCSLKSNNTPVSSSSANVSSSTPAIELLLRRVERIISTHDQQNIMLDNILRNLEVNNRVLEKPADFPNLPVSNKTEYRCVEEFLSKDENFTYMTKRLFTIGGSSVRNTTMNMLKYLLTNQVAMKFNWSGKDKKPFKKTIMCCAIIDAVKLSYGTSGPHTSDLSDKVIKESVQDWLKFAKF</sequence>
<name>A0A8K0C3P7_IGNLU</name>
<accession>A0A8K0C3P7</accession>
<keyword evidence="4" id="KW-1185">Reference proteome</keyword>